<accession>Q2HU35</accession>
<dbReference type="EMBL" id="AC149490">
    <property type="protein sequence ID" value="ABD32306.2"/>
    <property type="molecule type" value="Genomic_DNA"/>
</dbReference>
<reference evidence="1" key="2">
    <citation type="submission" date="2007-03" db="EMBL/GenBank/DDBJ databases">
        <authorList>
            <consortium name="The International Medicago Genome Annotation Group"/>
        </authorList>
    </citation>
    <scope>NUCLEOTIDE SEQUENCE</scope>
</reference>
<reference evidence="1" key="1">
    <citation type="submission" date="2005-04" db="EMBL/GenBank/DDBJ databases">
        <authorList>
            <person name="Town C.D."/>
        </authorList>
    </citation>
    <scope>NUCLEOTIDE SEQUENCE</scope>
</reference>
<dbReference type="AlphaFoldDB" id="Q2HU35"/>
<evidence type="ECO:0000313" key="1">
    <source>
        <dbReference type="EMBL" id="ABD32306.2"/>
    </source>
</evidence>
<protein>
    <submittedName>
        <fullName evidence="1">Uncharacterized protein</fullName>
    </submittedName>
</protein>
<gene>
    <name evidence="1" type="ORF">MtrDRAFT_AC149490g17v2</name>
</gene>
<organism evidence="1">
    <name type="scientific">Medicago truncatula</name>
    <name type="common">Barrel medic</name>
    <name type="synonym">Medicago tribuloides</name>
    <dbReference type="NCBI Taxonomy" id="3880"/>
    <lineage>
        <taxon>Eukaryota</taxon>
        <taxon>Viridiplantae</taxon>
        <taxon>Streptophyta</taxon>
        <taxon>Embryophyta</taxon>
        <taxon>Tracheophyta</taxon>
        <taxon>Spermatophyta</taxon>
        <taxon>Magnoliopsida</taxon>
        <taxon>eudicotyledons</taxon>
        <taxon>Gunneridae</taxon>
        <taxon>Pentapetalae</taxon>
        <taxon>rosids</taxon>
        <taxon>fabids</taxon>
        <taxon>Fabales</taxon>
        <taxon>Fabaceae</taxon>
        <taxon>Papilionoideae</taxon>
        <taxon>50 kb inversion clade</taxon>
        <taxon>NPAAA clade</taxon>
        <taxon>Hologalegina</taxon>
        <taxon>IRL clade</taxon>
        <taxon>Trifolieae</taxon>
        <taxon>Medicago</taxon>
    </lineage>
</organism>
<name>Q2HU35_MEDTR</name>
<sequence>MASDPIHPCLAMKPPVSYGEREAFALTKRCFPWKSNPVFPENVLGMNSLPLEPKQLGSYEPKLLITLKSPCPQYNTHSSRLSNSLIREALNTRGLDYSRFEVSSIVNCRSFQFSSIVYGRSFPQYLTAAGSIIGQLTAEEHFDKLLVT</sequence>
<proteinExistence type="predicted"/>